<feature type="region of interest" description="Disordered" evidence="1">
    <location>
        <begin position="49"/>
        <end position="70"/>
    </location>
</feature>
<protein>
    <submittedName>
        <fullName evidence="2">Predicted protein</fullName>
    </submittedName>
</protein>
<gene>
    <name evidence="2" type="ORF">MICPUCDRAFT_54166</name>
</gene>
<feature type="compositionally biased region" description="Basic and acidic residues" evidence="1">
    <location>
        <begin position="19"/>
        <end position="33"/>
    </location>
</feature>
<evidence type="ECO:0000313" key="3">
    <source>
        <dbReference type="Proteomes" id="UP000001876"/>
    </source>
</evidence>
<reference evidence="2 3" key="1">
    <citation type="journal article" date="2009" name="Science">
        <title>Green evolution and dynamic adaptations revealed by genomes of the marine picoeukaryotes Micromonas.</title>
        <authorList>
            <person name="Worden A.Z."/>
            <person name="Lee J.H."/>
            <person name="Mock T."/>
            <person name="Rouze P."/>
            <person name="Simmons M.P."/>
            <person name="Aerts A.L."/>
            <person name="Allen A.E."/>
            <person name="Cuvelier M.L."/>
            <person name="Derelle E."/>
            <person name="Everett M.V."/>
            <person name="Foulon E."/>
            <person name="Grimwood J."/>
            <person name="Gundlach H."/>
            <person name="Henrissat B."/>
            <person name="Napoli C."/>
            <person name="McDonald S.M."/>
            <person name="Parker M.S."/>
            <person name="Rombauts S."/>
            <person name="Salamov A."/>
            <person name="Von Dassow P."/>
            <person name="Badger J.H."/>
            <person name="Coutinho P.M."/>
            <person name="Demir E."/>
            <person name="Dubchak I."/>
            <person name="Gentemann C."/>
            <person name="Eikrem W."/>
            <person name="Gready J.E."/>
            <person name="John U."/>
            <person name="Lanier W."/>
            <person name="Lindquist E.A."/>
            <person name="Lucas S."/>
            <person name="Mayer K.F."/>
            <person name="Moreau H."/>
            <person name="Not F."/>
            <person name="Otillar R."/>
            <person name="Panaud O."/>
            <person name="Pangilinan J."/>
            <person name="Paulsen I."/>
            <person name="Piegu B."/>
            <person name="Poliakov A."/>
            <person name="Robbens S."/>
            <person name="Schmutz J."/>
            <person name="Toulza E."/>
            <person name="Wyss T."/>
            <person name="Zelensky A."/>
            <person name="Zhou K."/>
            <person name="Armbrust E.V."/>
            <person name="Bhattacharya D."/>
            <person name="Goodenough U.W."/>
            <person name="Van de Peer Y."/>
            <person name="Grigoriev I.V."/>
        </authorList>
    </citation>
    <scope>NUCLEOTIDE SEQUENCE [LARGE SCALE GENOMIC DNA]</scope>
    <source>
        <strain evidence="2 3">CCMP1545</strain>
    </source>
</reference>
<feature type="region of interest" description="Disordered" evidence="1">
    <location>
        <begin position="1"/>
        <end position="34"/>
    </location>
</feature>
<name>C1N9K7_MICPC</name>
<dbReference type="AlphaFoldDB" id="C1N9K7"/>
<dbReference type="OrthoDB" id="2195431at2759"/>
<sequence>METIRRAEMACGGPSTPPTKEEREARAAKKTDANKAVAAKRLAAAMGGGFKKSGRDVEERKRAKSGGSGVTYKYNEGFTNAVRRVVFMRDLL</sequence>
<accession>C1N9K7</accession>
<dbReference type="Proteomes" id="UP000001876">
    <property type="component" value="Unassembled WGS sequence"/>
</dbReference>
<proteinExistence type="predicted"/>
<evidence type="ECO:0000313" key="2">
    <source>
        <dbReference type="EMBL" id="EEH51373.1"/>
    </source>
</evidence>
<dbReference type="EMBL" id="GG663751">
    <property type="protein sequence ID" value="EEH51373.1"/>
    <property type="molecule type" value="Genomic_DNA"/>
</dbReference>
<dbReference type="GeneID" id="9689741"/>
<dbReference type="RefSeq" id="XP_003064468.1">
    <property type="nucleotide sequence ID" value="XM_003064422.1"/>
</dbReference>
<keyword evidence="3" id="KW-1185">Reference proteome</keyword>
<dbReference type="KEGG" id="mpp:MICPUCDRAFT_54166"/>
<organism evidence="3">
    <name type="scientific">Micromonas pusilla (strain CCMP1545)</name>
    <name type="common">Picoplanktonic green alga</name>
    <dbReference type="NCBI Taxonomy" id="564608"/>
    <lineage>
        <taxon>Eukaryota</taxon>
        <taxon>Viridiplantae</taxon>
        <taxon>Chlorophyta</taxon>
        <taxon>Mamiellophyceae</taxon>
        <taxon>Mamiellales</taxon>
        <taxon>Mamiellaceae</taxon>
        <taxon>Micromonas</taxon>
    </lineage>
</organism>
<evidence type="ECO:0000256" key="1">
    <source>
        <dbReference type="SAM" id="MobiDB-lite"/>
    </source>
</evidence>